<dbReference type="GO" id="GO:0046983">
    <property type="term" value="F:protein dimerization activity"/>
    <property type="evidence" value="ECO:0007669"/>
    <property type="project" value="InterPro"/>
</dbReference>
<proteinExistence type="predicted"/>
<evidence type="ECO:0000256" key="5">
    <source>
        <dbReference type="ARBA" id="ARBA00022741"/>
    </source>
</evidence>
<dbReference type="GO" id="GO:0000155">
    <property type="term" value="F:phosphorelay sensor kinase activity"/>
    <property type="evidence" value="ECO:0007669"/>
    <property type="project" value="InterPro"/>
</dbReference>
<evidence type="ECO:0000256" key="1">
    <source>
        <dbReference type="ARBA" id="ARBA00000085"/>
    </source>
</evidence>
<evidence type="ECO:0000256" key="9">
    <source>
        <dbReference type="SAM" id="Coils"/>
    </source>
</evidence>
<keyword evidence="10" id="KW-1133">Transmembrane helix</keyword>
<dbReference type="InterPro" id="IPR036890">
    <property type="entry name" value="HATPase_C_sf"/>
</dbReference>
<feature type="transmembrane region" description="Helical" evidence="10">
    <location>
        <begin position="140"/>
        <end position="157"/>
    </location>
</feature>
<dbReference type="PANTHER" id="PTHR24421:SF10">
    <property type="entry name" value="NITRATE_NITRITE SENSOR PROTEIN NARQ"/>
    <property type="match status" value="1"/>
</dbReference>
<dbReference type="InterPro" id="IPR050482">
    <property type="entry name" value="Sensor_HK_TwoCompSys"/>
</dbReference>
<evidence type="ECO:0000313" key="13">
    <source>
        <dbReference type="Proteomes" id="UP000256913"/>
    </source>
</evidence>
<sequence length="383" mass="40066">MTQTGSVLIARDVAFPRWQRTRSLIVLLVLTVGMAQTLPTPVLSGRWLVVVVSMIVGGGAWASSALVRHNSRAVAACIALCGAAGLVASGAGQNLGPCYLLVAAVVAVNTMRFPVAAAVAVAQAAGLAIVLGVRHAGAEVILIWTAGQLLLMLVALVRRQRDERTEQDRLLAAETQLARQEQARSEALAERARVAREIHDVLAHSLSALSVQLETAAALLERERPADAAVIVDRAGRLARDGLTETRRAVSALRGDELPLPELVSELADGYRTDLGAEAAVTVRGEPRAVAPETGLALYRSAQESLTNVRKHAPGSAVAIVLDYADGEVRLTVANHGAHGPSLTGLSSGYGLTGLRERAELGGGSMTAAPDGDGWRVDVRMPG</sequence>
<dbReference type="GO" id="GO:0016020">
    <property type="term" value="C:membrane"/>
    <property type="evidence" value="ECO:0007669"/>
    <property type="project" value="InterPro"/>
</dbReference>
<evidence type="ECO:0000256" key="3">
    <source>
        <dbReference type="ARBA" id="ARBA00022553"/>
    </source>
</evidence>
<evidence type="ECO:0000256" key="10">
    <source>
        <dbReference type="SAM" id="Phobius"/>
    </source>
</evidence>
<evidence type="ECO:0000256" key="4">
    <source>
        <dbReference type="ARBA" id="ARBA00022679"/>
    </source>
</evidence>
<comment type="catalytic activity">
    <reaction evidence="1">
        <text>ATP + protein L-histidine = ADP + protein N-phospho-L-histidine.</text>
        <dbReference type="EC" id="2.7.13.3"/>
    </reaction>
</comment>
<dbReference type="Gene3D" id="3.30.565.10">
    <property type="entry name" value="Histidine kinase-like ATPase, C-terminal domain"/>
    <property type="match status" value="1"/>
</dbReference>
<keyword evidence="6 12" id="KW-0418">Kinase</keyword>
<evidence type="ECO:0000256" key="2">
    <source>
        <dbReference type="ARBA" id="ARBA00012438"/>
    </source>
</evidence>
<keyword evidence="5" id="KW-0547">Nucleotide-binding</keyword>
<dbReference type="InterPro" id="IPR011712">
    <property type="entry name" value="Sig_transdc_His_kin_sub3_dim/P"/>
</dbReference>
<evidence type="ECO:0000256" key="8">
    <source>
        <dbReference type="ARBA" id="ARBA00023012"/>
    </source>
</evidence>
<evidence type="ECO:0000313" key="12">
    <source>
        <dbReference type="EMBL" id="REF99982.1"/>
    </source>
</evidence>
<keyword evidence="9" id="KW-0175">Coiled coil</keyword>
<evidence type="ECO:0000259" key="11">
    <source>
        <dbReference type="Pfam" id="PF07730"/>
    </source>
</evidence>
<feature type="domain" description="Signal transduction histidine kinase subgroup 3 dimerisation and phosphoacceptor" evidence="11">
    <location>
        <begin position="190"/>
        <end position="257"/>
    </location>
</feature>
<dbReference type="SUPFAM" id="SSF55874">
    <property type="entry name" value="ATPase domain of HSP90 chaperone/DNA topoisomerase II/histidine kinase"/>
    <property type="match status" value="1"/>
</dbReference>
<keyword evidence="10" id="KW-0472">Membrane</keyword>
<keyword evidence="4" id="KW-0808">Transferase</keyword>
<feature type="transmembrane region" description="Helical" evidence="10">
    <location>
        <begin position="47"/>
        <end position="67"/>
    </location>
</feature>
<comment type="caution">
    <text evidence="12">The sequence shown here is derived from an EMBL/GenBank/DDBJ whole genome shotgun (WGS) entry which is preliminary data.</text>
</comment>
<dbReference type="Proteomes" id="UP000256913">
    <property type="component" value="Unassembled WGS sequence"/>
</dbReference>
<protein>
    <recommendedName>
        <fullName evidence="2">histidine kinase</fullName>
        <ecNumber evidence="2">2.7.13.3</ecNumber>
    </recommendedName>
</protein>
<gene>
    <name evidence="12" type="ORF">DFJ67_6029</name>
</gene>
<keyword evidence="8" id="KW-0902">Two-component regulatory system</keyword>
<evidence type="ECO:0000256" key="7">
    <source>
        <dbReference type="ARBA" id="ARBA00022840"/>
    </source>
</evidence>
<keyword evidence="13" id="KW-1185">Reference proteome</keyword>
<dbReference type="GO" id="GO:0005524">
    <property type="term" value="F:ATP binding"/>
    <property type="evidence" value="ECO:0007669"/>
    <property type="project" value="UniProtKB-KW"/>
</dbReference>
<accession>A0A3D9ZU35</accession>
<reference evidence="12 13" key="1">
    <citation type="submission" date="2018-08" db="EMBL/GenBank/DDBJ databases">
        <title>Sequencing the genomes of 1000 actinobacteria strains.</title>
        <authorList>
            <person name="Klenk H.-P."/>
        </authorList>
    </citation>
    <scope>NUCLEOTIDE SEQUENCE [LARGE SCALE GENOMIC DNA]</scope>
    <source>
        <strain evidence="12 13">DSM 44099</strain>
    </source>
</reference>
<dbReference type="PANTHER" id="PTHR24421">
    <property type="entry name" value="NITRATE/NITRITE SENSOR PROTEIN NARX-RELATED"/>
    <property type="match status" value="1"/>
</dbReference>
<name>A0A3D9ZU35_9ACTN</name>
<dbReference type="EC" id="2.7.13.3" evidence="2"/>
<keyword evidence="3" id="KW-0597">Phosphoprotein</keyword>
<feature type="transmembrane region" description="Helical" evidence="10">
    <location>
        <begin position="113"/>
        <end position="133"/>
    </location>
</feature>
<feature type="transmembrane region" description="Helical" evidence="10">
    <location>
        <begin position="74"/>
        <end position="93"/>
    </location>
</feature>
<dbReference type="CDD" id="cd16917">
    <property type="entry name" value="HATPase_UhpB-NarQ-NarX-like"/>
    <property type="match status" value="1"/>
</dbReference>
<evidence type="ECO:0000256" key="6">
    <source>
        <dbReference type="ARBA" id="ARBA00022777"/>
    </source>
</evidence>
<dbReference type="Pfam" id="PF07730">
    <property type="entry name" value="HisKA_3"/>
    <property type="match status" value="1"/>
</dbReference>
<organism evidence="12 13">
    <name type="scientific">Asanoa ferruginea</name>
    <dbReference type="NCBI Taxonomy" id="53367"/>
    <lineage>
        <taxon>Bacteria</taxon>
        <taxon>Bacillati</taxon>
        <taxon>Actinomycetota</taxon>
        <taxon>Actinomycetes</taxon>
        <taxon>Micromonosporales</taxon>
        <taxon>Micromonosporaceae</taxon>
        <taxon>Asanoa</taxon>
    </lineage>
</organism>
<keyword evidence="7" id="KW-0067">ATP-binding</keyword>
<dbReference type="AlphaFoldDB" id="A0A3D9ZU35"/>
<dbReference type="Gene3D" id="1.20.5.1930">
    <property type="match status" value="1"/>
</dbReference>
<feature type="coiled-coil region" evidence="9">
    <location>
        <begin position="170"/>
        <end position="197"/>
    </location>
</feature>
<dbReference type="EMBL" id="QUMQ01000001">
    <property type="protein sequence ID" value="REF99982.1"/>
    <property type="molecule type" value="Genomic_DNA"/>
</dbReference>
<keyword evidence="10" id="KW-0812">Transmembrane</keyword>